<evidence type="ECO:0000256" key="4">
    <source>
        <dbReference type="ARBA" id="ARBA00022729"/>
    </source>
</evidence>
<evidence type="ECO:0000256" key="2">
    <source>
        <dbReference type="ARBA" id="ARBA00022452"/>
    </source>
</evidence>
<dbReference type="GO" id="GO:0009279">
    <property type="term" value="C:cell outer membrane"/>
    <property type="evidence" value="ECO:0007669"/>
    <property type="project" value="UniProtKB-UniRule"/>
</dbReference>
<keyword evidence="2" id="KW-1134">Transmembrane beta strand</keyword>
<dbReference type="AlphaFoldDB" id="A0A2W5SZ54"/>
<proteinExistence type="predicted"/>
<feature type="domain" description="POTRA" evidence="9">
    <location>
        <begin position="31"/>
        <end position="102"/>
    </location>
</feature>
<evidence type="ECO:0000256" key="5">
    <source>
        <dbReference type="ARBA" id="ARBA00022737"/>
    </source>
</evidence>
<dbReference type="InterPro" id="IPR010827">
    <property type="entry name" value="BamA/TamA_POTRA"/>
</dbReference>
<keyword evidence="4" id="KW-0732">Signal</keyword>
<dbReference type="InterPro" id="IPR023707">
    <property type="entry name" value="OM_assembly_BamA"/>
</dbReference>
<evidence type="ECO:0000256" key="8">
    <source>
        <dbReference type="NCBIfam" id="TIGR03303"/>
    </source>
</evidence>
<protein>
    <recommendedName>
        <fullName evidence="8">Outer membrane protein assembly factor BamA</fullName>
    </recommendedName>
</protein>
<dbReference type="Proteomes" id="UP000249061">
    <property type="component" value="Unassembled WGS sequence"/>
</dbReference>
<feature type="domain" description="POTRA" evidence="9">
    <location>
        <begin position="185"/>
        <end position="273"/>
    </location>
</feature>
<dbReference type="Pfam" id="PF01103">
    <property type="entry name" value="Omp85"/>
    <property type="match status" value="1"/>
</dbReference>
<dbReference type="NCBIfam" id="TIGR03303">
    <property type="entry name" value="OM_YaeT"/>
    <property type="match status" value="1"/>
</dbReference>
<dbReference type="PANTHER" id="PTHR12815:SF23">
    <property type="entry name" value="OUTER MEMBRANE PROTEIN ASSEMBLY FACTOR BAMA"/>
    <property type="match status" value="1"/>
</dbReference>
<dbReference type="InterPro" id="IPR000184">
    <property type="entry name" value="Bac_surfAg_D15"/>
</dbReference>
<evidence type="ECO:0000256" key="7">
    <source>
        <dbReference type="ARBA" id="ARBA00023237"/>
    </source>
</evidence>
<gene>
    <name evidence="10" type="primary">bamA</name>
    <name evidence="10" type="ORF">DI536_25320</name>
</gene>
<dbReference type="Gene3D" id="2.40.160.50">
    <property type="entry name" value="membrane protein fhac: a member of the omp85/tpsb transporter family"/>
    <property type="match status" value="1"/>
</dbReference>
<dbReference type="InterPro" id="IPR034746">
    <property type="entry name" value="POTRA"/>
</dbReference>
<comment type="caution">
    <text evidence="10">The sequence shown here is derived from an EMBL/GenBank/DDBJ whole genome shotgun (WGS) entry which is preliminary data.</text>
</comment>
<keyword evidence="7" id="KW-0998">Cell outer membrane</keyword>
<accession>A0A2W5SZ54</accession>
<feature type="domain" description="POTRA" evidence="9">
    <location>
        <begin position="357"/>
        <end position="430"/>
    </location>
</feature>
<keyword evidence="3" id="KW-0812">Transmembrane</keyword>
<keyword evidence="5" id="KW-0677">Repeat</keyword>
<dbReference type="PIRSF" id="PIRSF006076">
    <property type="entry name" value="OM_assembly_OMP85"/>
    <property type="match status" value="1"/>
</dbReference>
<keyword evidence="6" id="KW-0472">Membrane</keyword>
<dbReference type="InterPro" id="IPR039910">
    <property type="entry name" value="D15-like"/>
</dbReference>
<reference evidence="10 11" key="1">
    <citation type="submission" date="2017-08" db="EMBL/GenBank/DDBJ databases">
        <title>Infants hospitalized years apart are colonized by the same room-sourced microbial strains.</title>
        <authorList>
            <person name="Brooks B."/>
            <person name="Olm M.R."/>
            <person name="Firek B.A."/>
            <person name="Baker R."/>
            <person name="Thomas B.C."/>
            <person name="Morowitz M.J."/>
            <person name="Banfield J.F."/>
        </authorList>
    </citation>
    <scope>NUCLEOTIDE SEQUENCE [LARGE SCALE GENOMIC DNA]</scope>
    <source>
        <strain evidence="10">S2_003_000_R2_14</strain>
    </source>
</reference>
<dbReference type="Gene3D" id="3.10.20.310">
    <property type="entry name" value="membrane protein fhac"/>
    <property type="match status" value="5"/>
</dbReference>
<dbReference type="Pfam" id="PF07244">
    <property type="entry name" value="POTRA"/>
    <property type="match status" value="5"/>
</dbReference>
<comment type="subcellular location">
    <subcellularLocation>
        <location evidence="1">Membrane</location>
    </subcellularLocation>
</comment>
<evidence type="ECO:0000256" key="6">
    <source>
        <dbReference type="ARBA" id="ARBA00023136"/>
    </source>
</evidence>
<evidence type="ECO:0000313" key="10">
    <source>
        <dbReference type="EMBL" id="PZR08270.1"/>
    </source>
</evidence>
<evidence type="ECO:0000256" key="1">
    <source>
        <dbReference type="ARBA" id="ARBA00004370"/>
    </source>
</evidence>
<evidence type="ECO:0000313" key="11">
    <source>
        <dbReference type="Proteomes" id="UP000249061"/>
    </source>
</evidence>
<dbReference type="PANTHER" id="PTHR12815">
    <property type="entry name" value="SORTING AND ASSEMBLY MACHINERY SAMM50 PROTEIN FAMILY MEMBER"/>
    <property type="match status" value="1"/>
</dbReference>
<dbReference type="GO" id="GO:0071709">
    <property type="term" value="P:membrane assembly"/>
    <property type="evidence" value="ECO:0007669"/>
    <property type="project" value="InterPro"/>
</dbReference>
<name>A0A2W5SZ54_9BACT</name>
<evidence type="ECO:0000259" key="9">
    <source>
        <dbReference type="PROSITE" id="PS51779"/>
    </source>
</evidence>
<dbReference type="PROSITE" id="PS51779">
    <property type="entry name" value="POTRA"/>
    <property type="match status" value="4"/>
</dbReference>
<sequence length="787" mass="88607">MLSSLLVATVSAPLTARAQLLTDSPARDESDRITEVRVEGNRRVESQAIARALKQKVGDLFDHTRTSDDLRALWALKYFNDVQLLVQRTPSGIAYVVRVTEKPTVRSVLLQGNDELSKDDFKDTLDIKAFTILDIAAAKRNEKKILDKYLEKGFFLAEVKHEVRPVDDEGKEVDLVFVISEHAKVMVKDIVFLGVQKVPVDEIKSVMGTQEGGYLSFLTSQGTYREELFQRDLQIIQMAYFDRGFINVRVDKPIVTLSPDKRYITISIRVEEGESYKIGKIDFSGDLLVSKEILHKLMTSKENETFNRSLLAKDIQAITDVYYDSGHAYANITPVTAVNAEAKIIDLTFDVQKGPKVYIERIDIVGNTKTRDKVIRRQLRVYEGELFNGTGMRRSKEKVTALGFFESVEVTHKPGSDGEHVAVQVEVKEKSTGTFQVGLGFSNVESFIFTAQIAQQNFLGWGQSVSASAQISALRQFFQLSYFDPYFLDTNFIFSVDAYRTQLDYFGFVRDAFGGTASIGYYLVADEMSLNLGYTFERVNVTVGSQSTGAQLAGQFRNGVTSALRLSWTWDKRNNRLFPTSGWLSFASVETAPFFLNPFNQNEQYNFNRYTAYQRVYFPLPFGSVFKMNAQVGYLQEHYPSSRPLPVSELYFLGGINTIRGYPLRQVAPSELVCNSLSPDCSVGPLRVGGNKQFIFNAELEIPLIEKVGIRGVLFFDAGNAFGRTTPFFGQDPTAGRETPLGLLYSVGFGVRWFSPIGPLRFEWGIPLTRRPTDLPIQFEFNIGNSF</sequence>
<feature type="domain" description="POTRA" evidence="9">
    <location>
        <begin position="276"/>
        <end position="354"/>
    </location>
</feature>
<evidence type="ECO:0000256" key="3">
    <source>
        <dbReference type="ARBA" id="ARBA00022692"/>
    </source>
</evidence>
<dbReference type="EMBL" id="QFQP01000026">
    <property type="protein sequence ID" value="PZR08270.1"/>
    <property type="molecule type" value="Genomic_DNA"/>
</dbReference>
<organism evidence="10 11">
    <name type="scientific">Archangium gephyra</name>
    <dbReference type="NCBI Taxonomy" id="48"/>
    <lineage>
        <taxon>Bacteria</taxon>
        <taxon>Pseudomonadati</taxon>
        <taxon>Myxococcota</taxon>
        <taxon>Myxococcia</taxon>
        <taxon>Myxococcales</taxon>
        <taxon>Cystobacterineae</taxon>
        <taxon>Archangiaceae</taxon>
        <taxon>Archangium</taxon>
    </lineage>
</organism>